<evidence type="ECO:0000256" key="2">
    <source>
        <dbReference type="ARBA" id="ARBA00023315"/>
    </source>
</evidence>
<proteinExistence type="predicted"/>
<dbReference type="GO" id="GO:0016747">
    <property type="term" value="F:acyltransferase activity, transferring groups other than amino-acyl groups"/>
    <property type="evidence" value="ECO:0007669"/>
    <property type="project" value="InterPro"/>
</dbReference>
<dbReference type="Gene3D" id="3.40.630.30">
    <property type="match status" value="1"/>
</dbReference>
<dbReference type="SUPFAM" id="SSF55729">
    <property type="entry name" value="Acyl-CoA N-acyltransferases (Nat)"/>
    <property type="match status" value="1"/>
</dbReference>
<gene>
    <name evidence="4" type="ORF">MJB10_24115</name>
</gene>
<keyword evidence="5" id="KW-1185">Reference proteome</keyword>
<dbReference type="InterPro" id="IPR000182">
    <property type="entry name" value="GNAT_dom"/>
</dbReference>
<evidence type="ECO:0000313" key="4">
    <source>
        <dbReference type="EMBL" id="WNR44147.1"/>
    </source>
</evidence>
<protein>
    <submittedName>
        <fullName evidence="4">GNAT family N-acetyltransferase</fullName>
    </submittedName>
</protein>
<keyword evidence="1" id="KW-0808">Transferase</keyword>
<dbReference type="AlphaFoldDB" id="A0AA96LLK4"/>
<dbReference type="EMBL" id="CP130319">
    <property type="protein sequence ID" value="WNR44147.1"/>
    <property type="molecule type" value="Genomic_DNA"/>
</dbReference>
<reference evidence="4" key="1">
    <citation type="submission" date="2022-02" db="EMBL/GenBank/DDBJ databases">
        <title>Paenibacillus sp. MBLB1832 Whole Genome Shotgun Sequencing.</title>
        <authorList>
            <person name="Hwang C.Y."/>
            <person name="Cho E.-S."/>
            <person name="Seo M.-J."/>
        </authorList>
    </citation>
    <scope>NUCLEOTIDE SEQUENCE</scope>
    <source>
        <strain evidence="4">MBLB1832</strain>
    </source>
</reference>
<organism evidence="4 5">
    <name type="scientific">Paenibacillus roseopurpureus</name>
    <dbReference type="NCBI Taxonomy" id="2918901"/>
    <lineage>
        <taxon>Bacteria</taxon>
        <taxon>Bacillati</taxon>
        <taxon>Bacillota</taxon>
        <taxon>Bacilli</taxon>
        <taxon>Bacillales</taxon>
        <taxon>Paenibacillaceae</taxon>
        <taxon>Paenibacillus</taxon>
    </lineage>
</organism>
<dbReference type="Proteomes" id="UP001304650">
    <property type="component" value="Chromosome"/>
</dbReference>
<name>A0AA96LLK4_9BACL</name>
<dbReference type="InterPro" id="IPR016181">
    <property type="entry name" value="Acyl_CoA_acyltransferase"/>
</dbReference>
<sequence>MTLIIKEATVHESDLIYQIMLASFQEYSGKLTPPSGALHETVEHTMRTFEVGGGAVLAWEEGNAVGSARYKLVDDYMYIGRVSVLPEYRGRGICKALLRRVESIAQQQGIAESRVEVRLSIPENIAMYQKFKYEVVEQKFYPEGTDSWYVMRKILSDAMAE</sequence>
<keyword evidence="2" id="KW-0012">Acyltransferase</keyword>
<evidence type="ECO:0000259" key="3">
    <source>
        <dbReference type="PROSITE" id="PS51186"/>
    </source>
</evidence>
<accession>A0AA96LLK4</accession>
<dbReference type="InterPro" id="IPR050832">
    <property type="entry name" value="Bact_Acetyltransf"/>
</dbReference>
<evidence type="ECO:0000256" key="1">
    <source>
        <dbReference type="ARBA" id="ARBA00022679"/>
    </source>
</evidence>
<dbReference type="PROSITE" id="PS51186">
    <property type="entry name" value="GNAT"/>
    <property type="match status" value="1"/>
</dbReference>
<evidence type="ECO:0000313" key="5">
    <source>
        <dbReference type="Proteomes" id="UP001304650"/>
    </source>
</evidence>
<dbReference type="PANTHER" id="PTHR43877:SF2">
    <property type="entry name" value="AMINOALKYLPHOSPHONATE N-ACETYLTRANSFERASE-RELATED"/>
    <property type="match status" value="1"/>
</dbReference>
<dbReference type="KEGG" id="proo:MJB10_24115"/>
<feature type="domain" description="N-acetyltransferase" evidence="3">
    <location>
        <begin position="3"/>
        <end position="156"/>
    </location>
</feature>
<dbReference type="RefSeq" id="WP_314799522.1">
    <property type="nucleotide sequence ID" value="NZ_CP130319.1"/>
</dbReference>
<dbReference type="Pfam" id="PF00583">
    <property type="entry name" value="Acetyltransf_1"/>
    <property type="match status" value="1"/>
</dbReference>
<dbReference type="CDD" id="cd04301">
    <property type="entry name" value="NAT_SF"/>
    <property type="match status" value="1"/>
</dbReference>
<dbReference type="PANTHER" id="PTHR43877">
    <property type="entry name" value="AMINOALKYLPHOSPHONATE N-ACETYLTRANSFERASE-RELATED-RELATED"/>
    <property type="match status" value="1"/>
</dbReference>